<feature type="transmembrane region" description="Helical" evidence="7">
    <location>
        <begin position="331"/>
        <end position="353"/>
    </location>
</feature>
<feature type="transmembrane region" description="Helical" evidence="7">
    <location>
        <begin position="139"/>
        <end position="158"/>
    </location>
</feature>
<evidence type="ECO:0000256" key="2">
    <source>
        <dbReference type="ARBA" id="ARBA00009033"/>
    </source>
</evidence>
<dbReference type="Pfam" id="PF07662">
    <property type="entry name" value="Nucleos_tra2_C"/>
    <property type="match status" value="1"/>
</dbReference>
<keyword evidence="7" id="KW-0813">Transport</keyword>
<dbReference type="InterPro" id="IPR011642">
    <property type="entry name" value="Gate_dom"/>
</dbReference>
<organism evidence="11 12">
    <name type="scientific">Plectus sambesii</name>
    <dbReference type="NCBI Taxonomy" id="2011161"/>
    <lineage>
        <taxon>Eukaryota</taxon>
        <taxon>Metazoa</taxon>
        <taxon>Ecdysozoa</taxon>
        <taxon>Nematoda</taxon>
        <taxon>Chromadorea</taxon>
        <taxon>Plectida</taxon>
        <taxon>Plectina</taxon>
        <taxon>Plectoidea</taxon>
        <taxon>Plectidae</taxon>
        <taxon>Plectus</taxon>
    </lineage>
</organism>
<feature type="transmembrane region" description="Helical" evidence="7">
    <location>
        <begin position="456"/>
        <end position="474"/>
    </location>
</feature>
<feature type="transmembrane region" description="Helical" evidence="7">
    <location>
        <begin position="256"/>
        <end position="278"/>
    </location>
</feature>
<feature type="domain" description="Concentrative nucleoside transporter N-terminal" evidence="8">
    <location>
        <begin position="171"/>
        <end position="242"/>
    </location>
</feature>
<evidence type="ECO:0000259" key="10">
    <source>
        <dbReference type="Pfam" id="PF07670"/>
    </source>
</evidence>
<feature type="transmembrane region" description="Helical" evidence="7">
    <location>
        <begin position="190"/>
        <end position="210"/>
    </location>
</feature>
<evidence type="ECO:0000259" key="8">
    <source>
        <dbReference type="Pfam" id="PF01773"/>
    </source>
</evidence>
<dbReference type="InterPro" id="IPR011657">
    <property type="entry name" value="CNT_C_dom"/>
</dbReference>
<evidence type="ECO:0000313" key="11">
    <source>
        <dbReference type="Proteomes" id="UP000887566"/>
    </source>
</evidence>
<name>A0A914WMW5_9BILA</name>
<feature type="transmembrane region" description="Helical" evidence="7">
    <location>
        <begin position="518"/>
        <end position="541"/>
    </location>
</feature>
<feature type="transmembrane region" description="Helical" evidence="7">
    <location>
        <begin position="64"/>
        <end position="84"/>
    </location>
</feature>
<sequence>MDENSASAETGKDLAVKPSLDQIQIFSGASQIKEETDTASGFLRYVLWAQRTIGNFMEQYGRTIKVGIVALLAIALHIFLGFAIRHNFQKAQALLILMAIAWILLIYYQGVKPKLGERVYRSCYLPFEQRVMKLQKLRFIQWGFYIMIGAAVVVFFIFDTMNDRYRLVSLAGLAVIIALMFIFSTNPTKVAWRPVIIGCLFQFLIGLVMLRWEWGKIKFNELANGIIRFLEYTNNGTEFVYGFIAKPPNICGMDPVFAFTVLQVIGYFGAVVALLYYYGIVQWCVKKLAWAMALTMGTTAAESMNAVASILLSSSALLIKPYMEQMTVSELHAVMVSTYACIDGSLFAAYVAFGACPTYILSKSVMTAPSALVAAKLMYPETEESRTARAEDLNLPAGEETNALEAVGNGAVTAVAMIFAIVANLIVFIALLAFFNNVIDWFGDMLGFEGWTFEKGIGYIFFPFAFLMGVGGDVDETMRVAQLMGTKTVLNEFIAYQQMGQMVAHPDGPLLSPRAQMIATYALCGFSNIGQIGISMGLLGTMEPSKRHIFAKVAVRALVAGSLSCVMTACIAGVLVDNPQQCFPDNRQQNCFDVGRFQAFLAANGSASFVKQFMR</sequence>
<comment type="similarity">
    <text evidence="2 7">Belongs to the concentrative nucleoside transporter (CNT) (TC 2.A.41) family.</text>
</comment>
<dbReference type="PANTHER" id="PTHR10590:SF4">
    <property type="entry name" value="SOLUTE CARRIER FAMILY 28 MEMBER 3"/>
    <property type="match status" value="1"/>
</dbReference>
<evidence type="ECO:0000256" key="5">
    <source>
        <dbReference type="ARBA" id="ARBA00022989"/>
    </source>
</evidence>
<feature type="domain" description="Nucleoside transporter/FeoB GTPase Gate" evidence="10">
    <location>
        <begin position="259"/>
        <end position="354"/>
    </location>
</feature>
<dbReference type="GO" id="GO:0005415">
    <property type="term" value="F:nucleoside:sodium symporter activity"/>
    <property type="evidence" value="ECO:0007669"/>
    <property type="project" value="TreeGrafter"/>
</dbReference>
<evidence type="ECO:0000259" key="9">
    <source>
        <dbReference type="Pfam" id="PF07662"/>
    </source>
</evidence>
<dbReference type="InterPro" id="IPR018270">
    <property type="entry name" value="C_nuclsd_transpt_met_bac"/>
</dbReference>
<dbReference type="InterPro" id="IPR002668">
    <property type="entry name" value="CNT_N_dom"/>
</dbReference>
<keyword evidence="6 7" id="KW-0472">Membrane</keyword>
<dbReference type="Pfam" id="PF07670">
    <property type="entry name" value="Gate"/>
    <property type="match status" value="1"/>
</dbReference>
<feature type="domain" description="Concentrative nucleoside transporter C-terminal" evidence="9">
    <location>
        <begin position="359"/>
        <end position="573"/>
    </location>
</feature>
<dbReference type="AlphaFoldDB" id="A0A914WMW5"/>
<evidence type="ECO:0000256" key="3">
    <source>
        <dbReference type="ARBA" id="ARBA00022475"/>
    </source>
</evidence>
<evidence type="ECO:0000256" key="7">
    <source>
        <dbReference type="RuleBase" id="RU362018"/>
    </source>
</evidence>
<evidence type="ECO:0000313" key="12">
    <source>
        <dbReference type="WBParaSite" id="PSAMB.scaffold4669size13913.g24895.t1"/>
    </source>
</evidence>
<dbReference type="WBParaSite" id="PSAMB.scaffold4669size13913.g24895.t1">
    <property type="protein sequence ID" value="PSAMB.scaffold4669size13913.g24895.t1"/>
    <property type="gene ID" value="PSAMB.scaffold4669size13913.g24895"/>
</dbReference>
<evidence type="ECO:0000256" key="1">
    <source>
        <dbReference type="ARBA" id="ARBA00004651"/>
    </source>
</evidence>
<dbReference type="NCBIfam" id="TIGR00804">
    <property type="entry name" value="nupC"/>
    <property type="match status" value="1"/>
</dbReference>
<dbReference type="PANTHER" id="PTHR10590">
    <property type="entry name" value="SODIUM/NUCLEOSIDE COTRANSPORTER"/>
    <property type="match status" value="1"/>
</dbReference>
<protein>
    <recommendedName>
        <fullName evidence="7">Sodium/nucleoside cotransporter</fullName>
    </recommendedName>
</protein>
<reference evidence="12" key="1">
    <citation type="submission" date="2022-11" db="UniProtKB">
        <authorList>
            <consortium name="WormBaseParasite"/>
        </authorList>
    </citation>
    <scope>IDENTIFICATION</scope>
</reference>
<keyword evidence="3" id="KW-1003">Cell membrane</keyword>
<proteinExistence type="inferred from homology"/>
<evidence type="ECO:0000256" key="4">
    <source>
        <dbReference type="ARBA" id="ARBA00022692"/>
    </source>
</evidence>
<keyword evidence="11" id="KW-1185">Reference proteome</keyword>
<feature type="transmembrane region" description="Helical" evidence="7">
    <location>
        <begin position="411"/>
        <end position="435"/>
    </location>
</feature>
<feature type="transmembrane region" description="Helical" evidence="7">
    <location>
        <begin position="553"/>
        <end position="576"/>
    </location>
</feature>
<dbReference type="Proteomes" id="UP000887566">
    <property type="component" value="Unplaced"/>
</dbReference>
<keyword evidence="5 7" id="KW-1133">Transmembrane helix</keyword>
<comment type="subcellular location">
    <subcellularLocation>
        <location evidence="1">Cell membrane</location>
        <topology evidence="1">Multi-pass membrane protein</topology>
    </subcellularLocation>
</comment>
<evidence type="ECO:0000256" key="6">
    <source>
        <dbReference type="ARBA" id="ARBA00023136"/>
    </source>
</evidence>
<dbReference type="InterPro" id="IPR008276">
    <property type="entry name" value="C_nuclsd_transpt"/>
</dbReference>
<feature type="transmembrane region" description="Helical" evidence="7">
    <location>
        <begin position="290"/>
        <end position="319"/>
    </location>
</feature>
<feature type="transmembrane region" description="Helical" evidence="7">
    <location>
        <begin position="165"/>
        <end position="184"/>
    </location>
</feature>
<dbReference type="Pfam" id="PF01773">
    <property type="entry name" value="Nucleos_tra2_N"/>
    <property type="match status" value="1"/>
</dbReference>
<feature type="transmembrane region" description="Helical" evidence="7">
    <location>
        <begin position="91"/>
        <end position="110"/>
    </location>
</feature>
<keyword evidence="4 7" id="KW-0812">Transmembrane</keyword>
<accession>A0A914WMW5</accession>
<dbReference type="GO" id="GO:0005886">
    <property type="term" value="C:plasma membrane"/>
    <property type="evidence" value="ECO:0007669"/>
    <property type="project" value="UniProtKB-SubCell"/>
</dbReference>